<sequence>MNKTLSAHPRCIHRTSEFLGILLCAAAYILQHSYPLAFFSYRSDQSSCIHVYKAIGYLLLVFSAAILKSTQIEMATYGQPHEPGKPTTALITTGPFHYSRNPTYTAIILFLQPGLALVFGSSWLVILLPISYGLFWYVMVKPEEEYLQEKFRVGGEWRKYCEHTRRWL</sequence>
<dbReference type="Gene3D" id="1.20.120.1630">
    <property type="match status" value="1"/>
</dbReference>
<organism evidence="10 11">
    <name type="scientific">Skeletonema marinoi</name>
    <dbReference type="NCBI Taxonomy" id="267567"/>
    <lineage>
        <taxon>Eukaryota</taxon>
        <taxon>Sar</taxon>
        <taxon>Stramenopiles</taxon>
        <taxon>Ochrophyta</taxon>
        <taxon>Bacillariophyta</taxon>
        <taxon>Coscinodiscophyceae</taxon>
        <taxon>Thalassiosirophycidae</taxon>
        <taxon>Thalassiosirales</taxon>
        <taxon>Skeletonemataceae</taxon>
        <taxon>Skeletonema</taxon>
        <taxon>Skeletonema marinoi-dohrnii complex</taxon>
    </lineage>
</organism>
<evidence type="ECO:0000256" key="2">
    <source>
        <dbReference type="ARBA" id="ARBA00022516"/>
    </source>
</evidence>
<evidence type="ECO:0000256" key="3">
    <source>
        <dbReference type="ARBA" id="ARBA00022692"/>
    </source>
</evidence>
<dbReference type="InterPro" id="IPR007318">
    <property type="entry name" value="Phopholipid_MeTrfase"/>
</dbReference>
<keyword evidence="6 9" id="KW-0472">Membrane</keyword>
<dbReference type="Pfam" id="PF04191">
    <property type="entry name" value="PEMT"/>
    <property type="match status" value="1"/>
</dbReference>
<keyword evidence="5" id="KW-0443">Lipid metabolism</keyword>
<dbReference type="Proteomes" id="UP001224775">
    <property type="component" value="Unassembled WGS sequence"/>
</dbReference>
<evidence type="ECO:0000256" key="6">
    <source>
        <dbReference type="ARBA" id="ARBA00023136"/>
    </source>
</evidence>
<evidence type="ECO:0000256" key="9">
    <source>
        <dbReference type="SAM" id="Phobius"/>
    </source>
</evidence>
<keyword evidence="8" id="KW-1208">Phospholipid metabolism</keyword>
<dbReference type="AlphaFoldDB" id="A0AAD9DHU5"/>
<dbReference type="PANTHER" id="PTHR43847:SF1">
    <property type="entry name" value="BLL3993 PROTEIN"/>
    <property type="match status" value="1"/>
</dbReference>
<dbReference type="PANTHER" id="PTHR43847">
    <property type="entry name" value="BLL3993 PROTEIN"/>
    <property type="match status" value="1"/>
</dbReference>
<feature type="transmembrane region" description="Helical" evidence="9">
    <location>
        <begin position="50"/>
        <end position="67"/>
    </location>
</feature>
<comment type="caution">
    <text evidence="10">The sequence shown here is derived from an EMBL/GenBank/DDBJ whole genome shotgun (WGS) entry which is preliminary data.</text>
</comment>
<evidence type="ECO:0000256" key="4">
    <source>
        <dbReference type="ARBA" id="ARBA00022989"/>
    </source>
</evidence>
<evidence type="ECO:0000313" key="11">
    <source>
        <dbReference type="Proteomes" id="UP001224775"/>
    </source>
</evidence>
<feature type="transmembrane region" description="Helical" evidence="9">
    <location>
        <begin position="12"/>
        <end position="30"/>
    </location>
</feature>
<reference evidence="10" key="1">
    <citation type="submission" date="2023-06" db="EMBL/GenBank/DDBJ databases">
        <title>Survivors Of The Sea: Transcriptome response of Skeletonema marinoi to long-term dormancy.</title>
        <authorList>
            <person name="Pinder M.I.M."/>
            <person name="Kourtchenko O."/>
            <person name="Robertson E.K."/>
            <person name="Larsson T."/>
            <person name="Maumus F."/>
            <person name="Osuna-Cruz C.M."/>
            <person name="Vancaester E."/>
            <person name="Stenow R."/>
            <person name="Vandepoele K."/>
            <person name="Ploug H."/>
            <person name="Bruchert V."/>
            <person name="Godhe A."/>
            <person name="Topel M."/>
        </authorList>
    </citation>
    <scope>NUCLEOTIDE SEQUENCE</scope>
    <source>
        <strain evidence="10">R05AC</strain>
    </source>
</reference>
<accession>A0AAD9DHU5</accession>
<dbReference type="InterPro" id="IPR052527">
    <property type="entry name" value="Metal_cation-efflux_comp"/>
</dbReference>
<keyword evidence="3 9" id="KW-0812">Transmembrane</keyword>
<keyword evidence="11" id="KW-1185">Reference proteome</keyword>
<evidence type="ECO:0000313" key="10">
    <source>
        <dbReference type="EMBL" id="KAK1746158.1"/>
    </source>
</evidence>
<dbReference type="EMBL" id="JATAAI010000004">
    <property type="protein sequence ID" value="KAK1746158.1"/>
    <property type="molecule type" value="Genomic_DNA"/>
</dbReference>
<evidence type="ECO:0000256" key="8">
    <source>
        <dbReference type="ARBA" id="ARBA00023264"/>
    </source>
</evidence>
<keyword evidence="2" id="KW-0444">Lipid biosynthesis</keyword>
<name>A0AAD9DHU5_9STRA</name>
<feature type="transmembrane region" description="Helical" evidence="9">
    <location>
        <begin position="115"/>
        <end position="138"/>
    </location>
</feature>
<comment type="subcellular location">
    <subcellularLocation>
        <location evidence="1">Endomembrane system</location>
        <topology evidence="1">Multi-pass membrane protein</topology>
    </subcellularLocation>
</comment>
<keyword evidence="7" id="KW-0594">Phospholipid biosynthesis</keyword>
<protein>
    <submittedName>
        <fullName evidence="10">Isoprenylcysteine carboxylmethyltransferase family protein</fullName>
    </submittedName>
</protein>
<keyword evidence="4 9" id="KW-1133">Transmembrane helix</keyword>
<evidence type="ECO:0000256" key="5">
    <source>
        <dbReference type="ARBA" id="ARBA00023098"/>
    </source>
</evidence>
<dbReference type="GO" id="GO:0012505">
    <property type="term" value="C:endomembrane system"/>
    <property type="evidence" value="ECO:0007669"/>
    <property type="project" value="UniProtKB-SubCell"/>
</dbReference>
<gene>
    <name evidence="10" type="ORF">QTG54_002765</name>
</gene>
<evidence type="ECO:0000256" key="1">
    <source>
        <dbReference type="ARBA" id="ARBA00004127"/>
    </source>
</evidence>
<dbReference type="GO" id="GO:0008654">
    <property type="term" value="P:phospholipid biosynthetic process"/>
    <property type="evidence" value="ECO:0007669"/>
    <property type="project" value="UniProtKB-KW"/>
</dbReference>
<evidence type="ECO:0000256" key="7">
    <source>
        <dbReference type="ARBA" id="ARBA00023209"/>
    </source>
</evidence>
<proteinExistence type="predicted"/>